<dbReference type="AlphaFoldDB" id="A0A1W2C1V5"/>
<dbReference type="RefSeq" id="WP_084069382.1">
    <property type="nucleotide sequence ID" value="NZ_FWXY01000010.1"/>
</dbReference>
<dbReference type="InterPro" id="IPR011008">
    <property type="entry name" value="Dimeric_a/b-barrel"/>
</dbReference>
<evidence type="ECO:0000256" key="2">
    <source>
        <dbReference type="ARBA" id="ARBA00023125"/>
    </source>
</evidence>
<proteinExistence type="predicted"/>
<dbReference type="PROSITE" id="PS50956">
    <property type="entry name" value="HTH_ASNC_2"/>
    <property type="match status" value="1"/>
</dbReference>
<dbReference type="EMBL" id="FWXY01000010">
    <property type="protein sequence ID" value="SMC79076.1"/>
    <property type="molecule type" value="Genomic_DNA"/>
</dbReference>
<evidence type="ECO:0000313" key="6">
    <source>
        <dbReference type="Proteomes" id="UP000192418"/>
    </source>
</evidence>
<dbReference type="Proteomes" id="UP000192418">
    <property type="component" value="Unassembled WGS sequence"/>
</dbReference>
<dbReference type="InterPro" id="IPR019888">
    <property type="entry name" value="Tscrpt_reg_AsnC-like"/>
</dbReference>
<dbReference type="SUPFAM" id="SSF46785">
    <property type="entry name" value="Winged helix' DNA-binding domain"/>
    <property type="match status" value="1"/>
</dbReference>
<protein>
    <submittedName>
        <fullName evidence="5">Transcriptional regulator, AsnC family</fullName>
    </submittedName>
</protein>
<dbReference type="InterPro" id="IPR036390">
    <property type="entry name" value="WH_DNA-bd_sf"/>
</dbReference>
<dbReference type="InterPro" id="IPR019887">
    <property type="entry name" value="Tscrpt_reg_AsnC/Lrp_C"/>
</dbReference>
<keyword evidence="6" id="KW-1185">Reference proteome</keyword>
<evidence type="ECO:0000259" key="4">
    <source>
        <dbReference type="PROSITE" id="PS50956"/>
    </source>
</evidence>
<keyword evidence="1" id="KW-0805">Transcription regulation</keyword>
<dbReference type="PRINTS" id="PR00033">
    <property type="entry name" value="HTHASNC"/>
</dbReference>
<dbReference type="PANTHER" id="PTHR30154:SF53">
    <property type="entry name" value="HTH-TYPE TRANSCRIPTIONAL REGULATOR LRPC"/>
    <property type="match status" value="1"/>
</dbReference>
<dbReference type="Pfam" id="PF01037">
    <property type="entry name" value="AsnC_trans_reg"/>
    <property type="match status" value="1"/>
</dbReference>
<dbReference type="InterPro" id="IPR000485">
    <property type="entry name" value="AsnC-type_HTH_dom"/>
</dbReference>
<dbReference type="GO" id="GO:0005829">
    <property type="term" value="C:cytosol"/>
    <property type="evidence" value="ECO:0007669"/>
    <property type="project" value="TreeGrafter"/>
</dbReference>
<name>A0A1W2C1V5_9BACT</name>
<keyword evidence="2" id="KW-0238">DNA-binding</keyword>
<dbReference type="SMART" id="SM00344">
    <property type="entry name" value="HTH_ASNC"/>
    <property type="match status" value="1"/>
</dbReference>
<reference evidence="5 6" key="1">
    <citation type="submission" date="2017-04" db="EMBL/GenBank/DDBJ databases">
        <authorList>
            <person name="Afonso C.L."/>
            <person name="Miller P.J."/>
            <person name="Scott M.A."/>
            <person name="Spackman E."/>
            <person name="Goraichik I."/>
            <person name="Dimitrov K.M."/>
            <person name="Suarez D.L."/>
            <person name="Swayne D.E."/>
        </authorList>
    </citation>
    <scope>NUCLEOTIDE SEQUENCE [LARGE SCALE GENOMIC DNA]</scope>
    <source>
        <strain evidence="5 6">DSM 3385</strain>
    </source>
</reference>
<gene>
    <name evidence="5" type="ORF">SAMN02746065_11072</name>
</gene>
<accession>A0A1W2C1V5</accession>
<dbReference type="InterPro" id="IPR036388">
    <property type="entry name" value="WH-like_DNA-bd_sf"/>
</dbReference>
<organism evidence="5 6">
    <name type="scientific">Desulfocicer vacuolatum DSM 3385</name>
    <dbReference type="NCBI Taxonomy" id="1121400"/>
    <lineage>
        <taxon>Bacteria</taxon>
        <taxon>Pseudomonadati</taxon>
        <taxon>Thermodesulfobacteriota</taxon>
        <taxon>Desulfobacteria</taxon>
        <taxon>Desulfobacterales</taxon>
        <taxon>Desulfobacteraceae</taxon>
        <taxon>Desulfocicer</taxon>
    </lineage>
</organism>
<keyword evidence="3" id="KW-0804">Transcription</keyword>
<evidence type="ECO:0000256" key="3">
    <source>
        <dbReference type="ARBA" id="ARBA00023163"/>
    </source>
</evidence>
<sequence>MDHIDFKILKILQTKARIPNVEVAREIGMAPSAVLERIKKLEAQGVIDGYEVRLNPDQFEGSLIAFLHVTLTRNARIKETAMALADMASIQEVHYIAGEDGLMLKVRVADTSALETLLTTRINPMPSVARTKSSIVLSTFKETAKIPLPETYHTTP</sequence>
<dbReference type="Pfam" id="PF13412">
    <property type="entry name" value="HTH_24"/>
    <property type="match status" value="1"/>
</dbReference>
<evidence type="ECO:0000256" key="1">
    <source>
        <dbReference type="ARBA" id="ARBA00023015"/>
    </source>
</evidence>
<dbReference type="Gene3D" id="1.10.10.10">
    <property type="entry name" value="Winged helix-like DNA-binding domain superfamily/Winged helix DNA-binding domain"/>
    <property type="match status" value="1"/>
</dbReference>
<dbReference type="GO" id="GO:0043200">
    <property type="term" value="P:response to amino acid"/>
    <property type="evidence" value="ECO:0007669"/>
    <property type="project" value="TreeGrafter"/>
</dbReference>
<dbReference type="GO" id="GO:0006355">
    <property type="term" value="P:regulation of DNA-templated transcription"/>
    <property type="evidence" value="ECO:0007669"/>
    <property type="project" value="UniProtKB-ARBA"/>
</dbReference>
<dbReference type="Gene3D" id="3.30.70.920">
    <property type="match status" value="1"/>
</dbReference>
<feature type="domain" description="HTH asnC-type" evidence="4">
    <location>
        <begin position="1"/>
        <end position="63"/>
    </location>
</feature>
<evidence type="ECO:0000313" key="5">
    <source>
        <dbReference type="EMBL" id="SMC79076.1"/>
    </source>
</evidence>
<dbReference type="SUPFAM" id="SSF54909">
    <property type="entry name" value="Dimeric alpha+beta barrel"/>
    <property type="match status" value="1"/>
</dbReference>
<dbReference type="STRING" id="1121400.SAMN02746065_11072"/>
<dbReference type="InterPro" id="IPR011991">
    <property type="entry name" value="ArsR-like_HTH"/>
</dbReference>
<dbReference type="CDD" id="cd00090">
    <property type="entry name" value="HTH_ARSR"/>
    <property type="match status" value="1"/>
</dbReference>
<dbReference type="PANTHER" id="PTHR30154">
    <property type="entry name" value="LEUCINE-RESPONSIVE REGULATORY PROTEIN"/>
    <property type="match status" value="1"/>
</dbReference>
<dbReference type="OrthoDB" id="9800326at2"/>
<dbReference type="GO" id="GO:0043565">
    <property type="term" value="F:sequence-specific DNA binding"/>
    <property type="evidence" value="ECO:0007669"/>
    <property type="project" value="InterPro"/>
</dbReference>